<dbReference type="PRINTS" id="PR00081">
    <property type="entry name" value="GDHRDH"/>
</dbReference>
<dbReference type="InterPro" id="IPR036291">
    <property type="entry name" value="NAD(P)-bd_dom_sf"/>
</dbReference>
<protein>
    <recommendedName>
        <fullName evidence="7">2,3-dihydroxy-2,3-dihydro-p-cumate dehydrogenase</fullName>
        <ecNumber evidence="6">1.3.1.58</ecNumber>
    </recommendedName>
    <alternativeName>
        <fullName evidence="3">Biphenyl-2,3-dihydro-2,3-diol dehydrogenase</fullName>
    </alternativeName>
</protein>
<accession>A0A3M8TLP6</accession>
<evidence type="ECO:0000256" key="2">
    <source>
        <dbReference type="ARBA" id="ARBA00023002"/>
    </source>
</evidence>
<proteinExistence type="inferred from homology"/>
<dbReference type="Proteomes" id="UP000278162">
    <property type="component" value="Unassembled WGS sequence"/>
</dbReference>
<dbReference type="AlphaFoldDB" id="A0A3M8TLP6"/>
<dbReference type="OrthoDB" id="9806974at2"/>
<organism evidence="8 9">
    <name type="scientific">Pseudomonas putida</name>
    <name type="common">Arthrobacter siderocapsulatus</name>
    <dbReference type="NCBI Taxonomy" id="303"/>
    <lineage>
        <taxon>Bacteria</taxon>
        <taxon>Pseudomonadati</taxon>
        <taxon>Pseudomonadota</taxon>
        <taxon>Gammaproteobacteria</taxon>
        <taxon>Pseudomonadales</taxon>
        <taxon>Pseudomonadaceae</taxon>
        <taxon>Pseudomonas</taxon>
    </lineage>
</organism>
<sequence>MSEQKKVAVLVGAAGGMGLATVKRLAADGFKIAALDLNTAAVEELIAEAGIDGKAYRIDASKQENCNQVVEQVVRDFGKIDVLVNLVGWTLTSKFLEEKRDYWEKLVGINFFPVLFMTHAVAPIMIENGGGKIIFVTSDAAKVGSGGEAVYAGLKGGVVAFAKSVAREFARYNINVNCTAPGPTDTPLEHDQDPEVVARRIKIIPFRRWAKPEEQAAAVSFFASDSSDYITGQVLSVSGGLTMS</sequence>
<reference evidence="8 9" key="1">
    <citation type="submission" date="2018-10" db="EMBL/GenBank/DDBJ databases">
        <title>An outbreak of IMP-63 producing strain in France.</title>
        <authorList>
            <person name="Bour M."/>
            <person name="Liapis E."/>
            <person name="Plesiat P."/>
        </authorList>
    </citation>
    <scope>NUCLEOTIDE SEQUENCE [LARGE SCALE GENOMIC DNA]</scope>
    <source>
        <strain evidence="8 9">12917</strain>
    </source>
</reference>
<dbReference type="EC" id="1.3.1.58" evidence="6"/>
<evidence type="ECO:0000256" key="1">
    <source>
        <dbReference type="ARBA" id="ARBA00006484"/>
    </source>
</evidence>
<comment type="catalytic activity">
    <reaction evidence="4">
        <text>(2R,3S)-2,3-dihydroxy-2,3-dihydro-p-cumate + NAD(+) = 2,3-dihydroxy-p-cumate + NADH + H(+)</text>
        <dbReference type="Rhea" id="RHEA:23772"/>
        <dbReference type="ChEBI" id="CHEBI:15378"/>
        <dbReference type="ChEBI" id="CHEBI:36647"/>
        <dbReference type="ChEBI" id="CHEBI:57540"/>
        <dbReference type="ChEBI" id="CHEBI:57945"/>
        <dbReference type="ChEBI" id="CHEBI:58420"/>
        <dbReference type="EC" id="1.3.1.58"/>
    </reaction>
</comment>
<evidence type="ECO:0000256" key="4">
    <source>
        <dbReference type="ARBA" id="ARBA00050226"/>
    </source>
</evidence>
<dbReference type="PRINTS" id="PR00080">
    <property type="entry name" value="SDRFAMILY"/>
</dbReference>
<evidence type="ECO:0000313" key="8">
    <source>
        <dbReference type="EMBL" id="RNF94005.1"/>
    </source>
</evidence>
<dbReference type="Pfam" id="PF13561">
    <property type="entry name" value="adh_short_C2"/>
    <property type="match status" value="1"/>
</dbReference>
<dbReference type="PANTHER" id="PTHR42760:SF133">
    <property type="entry name" value="3-OXOACYL-[ACYL-CARRIER-PROTEIN] REDUCTASE"/>
    <property type="match status" value="1"/>
</dbReference>
<comment type="similarity">
    <text evidence="1">Belongs to the short-chain dehydrogenases/reductases (SDR) family.</text>
</comment>
<evidence type="ECO:0000256" key="7">
    <source>
        <dbReference type="ARBA" id="ARBA00073443"/>
    </source>
</evidence>
<dbReference type="GO" id="GO:0016616">
    <property type="term" value="F:oxidoreductase activity, acting on the CH-OH group of donors, NAD or NADP as acceptor"/>
    <property type="evidence" value="ECO:0007669"/>
    <property type="project" value="TreeGrafter"/>
</dbReference>
<dbReference type="EMBL" id="RJAI01000002">
    <property type="protein sequence ID" value="RNF94005.1"/>
    <property type="molecule type" value="Genomic_DNA"/>
</dbReference>
<dbReference type="Gene3D" id="3.40.50.720">
    <property type="entry name" value="NAD(P)-binding Rossmann-like Domain"/>
    <property type="match status" value="1"/>
</dbReference>
<evidence type="ECO:0000256" key="6">
    <source>
        <dbReference type="ARBA" id="ARBA00066455"/>
    </source>
</evidence>
<gene>
    <name evidence="8" type="ORF">EFK07_01365</name>
</gene>
<evidence type="ECO:0000313" key="9">
    <source>
        <dbReference type="Proteomes" id="UP000278162"/>
    </source>
</evidence>
<evidence type="ECO:0000256" key="3">
    <source>
        <dbReference type="ARBA" id="ARBA00042907"/>
    </source>
</evidence>
<dbReference type="FunFam" id="3.40.50.720:FF:000173">
    <property type="entry name" value="3-oxoacyl-[acyl-carrier protein] reductase"/>
    <property type="match status" value="1"/>
</dbReference>
<dbReference type="PANTHER" id="PTHR42760">
    <property type="entry name" value="SHORT-CHAIN DEHYDROGENASES/REDUCTASES FAMILY MEMBER"/>
    <property type="match status" value="1"/>
</dbReference>
<keyword evidence="2" id="KW-0560">Oxidoreductase</keyword>
<dbReference type="InterPro" id="IPR002347">
    <property type="entry name" value="SDR_fam"/>
</dbReference>
<comment type="pathway">
    <text evidence="5">Aromatic compound metabolism; p-cumate degradation; acetaldehyde and pyruvate from p-cumate: step 2/7.</text>
</comment>
<name>A0A3M8TLP6_PSEPU</name>
<dbReference type="RefSeq" id="WP_013972337.1">
    <property type="nucleotide sequence ID" value="NZ_CP007620.1"/>
</dbReference>
<comment type="caution">
    <text evidence="8">The sequence shown here is derived from an EMBL/GenBank/DDBJ whole genome shotgun (WGS) entry which is preliminary data.</text>
</comment>
<dbReference type="SUPFAM" id="SSF51735">
    <property type="entry name" value="NAD(P)-binding Rossmann-fold domains"/>
    <property type="match status" value="1"/>
</dbReference>
<dbReference type="GO" id="GO:0018511">
    <property type="term" value="F:2,3-dihydroxy-2,3-dihydro-p-cumate dehydrogenase activity"/>
    <property type="evidence" value="ECO:0007669"/>
    <property type="project" value="UniProtKB-EC"/>
</dbReference>
<evidence type="ECO:0000256" key="5">
    <source>
        <dbReference type="ARBA" id="ARBA00060518"/>
    </source>
</evidence>